<dbReference type="AlphaFoldDB" id="A0A4U5MG06"/>
<keyword evidence="7" id="KW-1133">Transmembrane helix</keyword>
<proteinExistence type="predicted"/>
<dbReference type="InterPro" id="IPR026051">
    <property type="entry name" value="ALG1-like"/>
</dbReference>
<protein>
    <recommendedName>
        <fullName evidence="11">Glycosyl transferase family 1 domain-containing protein</fullName>
    </recommendedName>
</protein>
<keyword evidence="8" id="KW-0472">Membrane</keyword>
<keyword evidence="3" id="KW-0328">Glycosyltransferase</keyword>
<evidence type="ECO:0000256" key="8">
    <source>
        <dbReference type="ARBA" id="ARBA00023136"/>
    </source>
</evidence>
<sequence>MPPSRLSVDGFSASAGDLSCTSMFVALGKETWRFRIIQQVYFWEGVLGRSAHVNICVTKEMKADLLTRWKITNVVTLYDKAPSWNFKELSVEDKHVFFEKLCRLNEFKLFRAEGELPTDEKEILETAVEVTRFSYRDDRGVAHLRESRPLILLSSTSWTEDEDFGILLDALKSVEYVAQISSTTISSPANRLPHLIVVITGKGPQKAMYLDRIDRLKFRHVHIVTPWLEAEDYPKMLAAANLGVSLHTSTSGLDLPMKVVDMFGCKLPVLAKSFAAIHELVVEKDNEPGAYQQASPNGRLFNTPAELKAHILDLITGFPSHAQKLSDLRQNLRRDALLTWEAHWDAVFWPIMQSYGVEPDLTLFSGSGDRLN</sequence>
<dbReference type="EMBL" id="AZBU02000008">
    <property type="protein sequence ID" value="TKR68168.1"/>
    <property type="molecule type" value="Genomic_DNA"/>
</dbReference>
<name>A0A4U5MG06_STECR</name>
<evidence type="ECO:0000256" key="1">
    <source>
        <dbReference type="ARBA" id="ARBA00004389"/>
    </source>
</evidence>
<gene>
    <name evidence="9" type="ORF">L596_024185</name>
</gene>
<comment type="subcellular location">
    <subcellularLocation>
        <location evidence="1">Endoplasmic reticulum membrane</location>
        <topology evidence="1">Single-pass membrane protein</topology>
    </subcellularLocation>
</comment>
<evidence type="ECO:0000313" key="9">
    <source>
        <dbReference type="EMBL" id="TKR68168.1"/>
    </source>
</evidence>
<evidence type="ECO:0000256" key="4">
    <source>
        <dbReference type="ARBA" id="ARBA00022679"/>
    </source>
</evidence>
<comment type="pathway">
    <text evidence="2">Protein modification; protein glycosylation.</text>
</comment>
<dbReference type="Pfam" id="PF13692">
    <property type="entry name" value="Glyco_trans_1_4"/>
    <property type="match status" value="1"/>
</dbReference>
<reference evidence="9 10" key="2">
    <citation type="journal article" date="2019" name="G3 (Bethesda)">
        <title>Hybrid Assembly of the Genome of the Entomopathogenic Nematode Steinernema carpocapsae Identifies the X-Chromosome.</title>
        <authorList>
            <person name="Serra L."/>
            <person name="Macchietto M."/>
            <person name="Macias-Munoz A."/>
            <person name="McGill C.J."/>
            <person name="Rodriguez I.M."/>
            <person name="Rodriguez B."/>
            <person name="Murad R."/>
            <person name="Mortazavi A."/>
        </authorList>
    </citation>
    <scope>NUCLEOTIDE SEQUENCE [LARGE SCALE GENOMIC DNA]</scope>
    <source>
        <strain evidence="9 10">ALL</strain>
    </source>
</reference>
<dbReference type="PANTHER" id="PTHR13036">
    <property type="entry name" value="BETA1,4 MANNOSYLTRANSFERASE"/>
    <property type="match status" value="1"/>
</dbReference>
<dbReference type="SUPFAM" id="SSF53756">
    <property type="entry name" value="UDP-Glycosyltransferase/glycogen phosphorylase"/>
    <property type="match status" value="1"/>
</dbReference>
<evidence type="ECO:0000313" key="10">
    <source>
        <dbReference type="Proteomes" id="UP000298663"/>
    </source>
</evidence>
<evidence type="ECO:0000256" key="3">
    <source>
        <dbReference type="ARBA" id="ARBA00022676"/>
    </source>
</evidence>
<dbReference type="Gene3D" id="3.40.50.2000">
    <property type="entry name" value="Glycogen Phosphorylase B"/>
    <property type="match status" value="1"/>
</dbReference>
<organism evidence="9 10">
    <name type="scientific">Steinernema carpocapsae</name>
    <name type="common">Entomopathogenic nematode</name>
    <dbReference type="NCBI Taxonomy" id="34508"/>
    <lineage>
        <taxon>Eukaryota</taxon>
        <taxon>Metazoa</taxon>
        <taxon>Ecdysozoa</taxon>
        <taxon>Nematoda</taxon>
        <taxon>Chromadorea</taxon>
        <taxon>Rhabditida</taxon>
        <taxon>Tylenchina</taxon>
        <taxon>Panagrolaimomorpha</taxon>
        <taxon>Strongyloidoidea</taxon>
        <taxon>Steinernematidae</taxon>
        <taxon>Steinernema</taxon>
    </lineage>
</organism>
<evidence type="ECO:0008006" key="11">
    <source>
        <dbReference type="Google" id="ProtNLM"/>
    </source>
</evidence>
<dbReference type="GO" id="GO:0000030">
    <property type="term" value="F:mannosyltransferase activity"/>
    <property type="evidence" value="ECO:0007669"/>
    <property type="project" value="InterPro"/>
</dbReference>
<keyword evidence="4" id="KW-0808">Transferase</keyword>
<evidence type="ECO:0000256" key="2">
    <source>
        <dbReference type="ARBA" id="ARBA00004922"/>
    </source>
</evidence>
<dbReference type="OrthoDB" id="614844at2759"/>
<dbReference type="GO" id="GO:0005789">
    <property type="term" value="C:endoplasmic reticulum membrane"/>
    <property type="evidence" value="ECO:0007669"/>
    <property type="project" value="UniProtKB-SubCell"/>
</dbReference>
<evidence type="ECO:0000256" key="6">
    <source>
        <dbReference type="ARBA" id="ARBA00022824"/>
    </source>
</evidence>
<comment type="caution">
    <text evidence="9">The sequence shown here is derived from an EMBL/GenBank/DDBJ whole genome shotgun (WGS) entry which is preliminary data.</text>
</comment>
<keyword evidence="10" id="KW-1185">Reference proteome</keyword>
<accession>A0A4U5MG06</accession>
<evidence type="ECO:0000256" key="7">
    <source>
        <dbReference type="ARBA" id="ARBA00022989"/>
    </source>
</evidence>
<evidence type="ECO:0000256" key="5">
    <source>
        <dbReference type="ARBA" id="ARBA00022692"/>
    </source>
</evidence>
<dbReference type="Proteomes" id="UP000298663">
    <property type="component" value="Unassembled WGS sequence"/>
</dbReference>
<keyword evidence="6" id="KW-0256">Endoplasmic reticulum</keyword>
<keyword evidence="5" id="KW-0812">Transmembrane</keyword>
<reference evidence="9 10" key="1">
    <citation type="journal article" date="2015" name="Genome Biol.">
        <title>Comparative genomics of Steinernema reveals deeply conserved gene regulatory networks.</title>
        <authorList>
            <person name="Dillman A.R."/>
            <person name="Macchietto M."/>
            <person name="Porter C.F."/>
            <person name="Rogers A."/>
            <person name="Williams B."/>
            <person name="Antoshechkin I."/>
            <person name="Lee M.M."/>
            <person name="Goodwin Z."/>
            <person name="Lu X."/>
            <person name="Lewis E.E."/>
            <person name="Goodrich-Blair H."/>
            <person name="Stock S.P."/>
            <person name="Adams B.J."/>
            <person name="Sternberg P.W."/>
            <person name="Mortazavi A."/>
        </authorList>
    </citation>
    <scope>NUCLEOTIDE SEQUENCE [LARGE SCALE GENOMIC DNA]</scope>
    <source>
        <strain evidence="9 10">ALL</strain>
    </source>
</reference>
<dbReference type="PANTHER" id="PTHR13036:SF0">
    <property type="entry name" value="CHITOBIOSYLDIPHOSPHODOLICHOL BETA-MANNOSYLTRANSFERASE"/>
    <property type="match status" value="1"/>
</dbReference>